<comment type="caution">
    <text evidence="1">The sequence shown here is derived from an EMBL/GenBank/DDBJ whole genome shotgun (WGS) entry which is preliminary data.</text>
</comment>
<gene>
    <name evidence="1" type="ORF">TNCT_150551</name>
</gene>
<evidence type="ECO:0000313" key="2">
    <source>
        <dbReference type="Proteomes" id="UP000887116"/>
    </source>
</evidence>
<sequence>MDFELFGKLDKVYPSNWMFALGGDGLSQQLFHLSKSLTSKYLGFLFASEVRLQMTKYLIKMLTVGPNFSCPSFLSVSLSDHMILLCSLDAKLNR</sequence>
<organism evidence="1 2">
    <name type="scientific">Trichonephila clavata</name>
    <name type="common">Joro spider</name>
    <name type="synonym">Nephila clavata</name>
    <dbReference type="NCBI Taxonomy" id="2740835"/>
    <lineage>
        <taxon>Eukaryota</taxon>
        <taxon>Metazoa</taxon>
        <taxon>Ecdysozoa</taxon>
        <taxon>Arthropoda</taxon>
        <taxon>Chelicerata</taxon>
        <taxon>Arachnida</taxon>
        <taxon>Araneae</taxon>
        <taxon>Araneomorphae</taxon>
        <taxon>Entelegynae</taxon>
        <taxon>Araneoidea</taxon>
        <taxon>Nephilidae</taxon>
        <taxon>Trichonephila</taxon>
    </lineage>
</organism>
<dbReference type="AlphaFoldDB" id="A0A8X6G2G9"/>
<reference evidence="1" key="1">
    <citation type="submission" date="2020-07" db="EMBL/GenBank/DDBJ databases">
        <title>Multicomponent nature underlies the extraordinary mechanical properties of spider dragline silk.</title>
        <authorList>
            <person name="Kono N."/>
            <person name="Nakamura H."/>
            <person name="Mori M."/>
            <person name="Yoshida Y."/>
            <person name="Ohtoshi R."/>
            <person name="Malay A.D."/>
            <person name="Moran D.A.P."/>
            <person name="Tomita M."/>
            <person name="Numata K."/>
            <person name="Arakawa K."/>
        </authorList>
    </citation>
    <scope>NUCLEOTIDE SEQUENCE</scope>
</reference>
<proteinExistence type="predicted"/>
<evidence type="ECO:0000313" key="1">
    <source>
        <dbReference type="EMBL" id="GFQ94496.1"/>
    </source>
</evidence>
<dbReference type="EMBL" id="BMAO01024308">
    <property type="protein sequence ID" value="GFQ94496.1"/>
    <property type="molecule type" value="Genomic_DNA"/>
</dbReference>
<name>A0A8X6G2G9_TRICU</name>
<protein>
    <submittedName>
        <fullName evidence="1">Uncharacterized protein</fullName>
    </submittedName>
</protein>
<accession>A0A8X6G2G9</accession>
<keyword evidence="2" id="KW-1185">Reference proteome</keyword>
<dbReference type="Proteomes" id="UP000887116">
    <property type="component" value="Unassembled WGS sequence"/>
</dbReference>